<dbReference type="EC" id="2.7.7.48" evidence="2"/>
<dbReference type="GO" id="GO:0003723">
    <property type="term" value="F:RNA binding"/>
    <property type="evidence" value="ECO:0007669"/>
    <property type="project" value="UniProtKB-KW"/>
</dbReference>
<evidence type="ECO:0000256" key="7">
    <source>
        <dbReference type="ARBA" id="ARBA00023158"/>
    </source>
</evidence>
<feature type="domain" description="PH-like" evidence="13">
    <location>
        <begin position="115"/>
        <end position="388"/>
    </location>
</feature>
<evidence type="ECO:0000313" key="16">
    <source>
        <dbReference type="Proteomes" id="UP000008281"/>
    </source>
</evidence>
<dbReference type="PANTHER" id="PTHR23079">
    <property type="entry name" value="RNA-DEPENDENT RNA POLYMERASE"/>
    <property type="match status" value="1"/>
</dbReference>
<dbReference type="InterPro" id="IPR056053">
    <property type="entry name" value="DUF7636"/>
</dbReference>
<dbReference type="InParanoid" id="E3MT71"/>
<dbReference type="OMA" id="HNEEPMD"/>
<keyword evidence="16" id="KW-1185">Reference proteome</keyword>
<reference evidence="15" key="1">
    <citation type="submission" date="2007-07" db="EMBL/GenBank/DDBJ databases">
        <title>PCAP assembly of the Caenorhabditis remanei genome.</title>
        <authorList>
            <consortium name="The Caenorhabditis remanei Sequencing Consortium"/>
            <person name="Wilson R.K."/>
        </authorList>
    </citation>
    <scope>NUCLEOTIDE SEQUENCE [LARGE SCALE GENOMIC DNA]</scope>
    <source>
        <strain evidence="15">PB4641</strain>
    </source>
</reference>
<protein>
    <recommendedName>
        <fullName evidence="2">RNA-directed RNA polymerase</fullName>
        <ecNumber evidence="2">2.7.7.48</ecNumber>
    </recommendedName>
</protein>
<dbReference type="GO" id="GO:0031380">
    <property type="term" value="C:nuclear RNA-directed RNA polymerase complex"/>
    <property type="evidence" value="ECO:0007669"/>
    <property type="project" value="TreeGrafter"/>
</dbReference>
<comment type="similarity">
    <text evidence="1">Belongs to the RdRP family.</text>
</comment>
<dbReference type="PANTHER" id="PTHR23079:SF54">
    <property type="entry name" value="RNA-DIRECTED RNA POLYMERASE"/>
    <property type="match status" value="1"/>
</dbReference>
<dbReference type="STRING" id="31234.E3MT71"/>
<feature type="domain" description="DUF7637" evidence="11">
    <location>
        <begin position="3"/>
        <end position="112"/>
    </location>
</feature>
<keyword evidence="4" id="KW-0808">Transferase</keyword>
<dbReference type="FunCoup" id="E3MT71">
    <property type="interactions" value="38"/>
</dbReference>
<sequence>MGEEGYRGWIKLEIPCSTSERQMNSIIRCHTTKLEHALNSSNMRILTRGQVQAVEEQDCELYFESNYEVASDKFSHRLIIAIQNFLKDLKQERLMPFQLGNLVLHSSDFWSSELTCHLVDIPLNAFFFGNIQGGTFINHWEISFWEDTLRRNMNRARNRPPTDRDRAGFNQIKVEFEFDKVDFMTVHFKQKETDYISEDRQTVNIYYQITVRRTSIRRVIVDPVVSDLNGHNRIRIHFELNCPVLIRRAYRTDRQEAEFKHVIPHYRRHLVINRGRKADQYPTAKAITDSPVFTIEFDNSVDVSFGNAFCCELAHFLGDLVRVRLKSYSRSIENLIMFIRKVLYSKIAKSERNVIIMLCIFQLPVVYRLISRLRVRTGVSIEFADISSVDCLIWRENPYHRWTFQNNQHMSPTHFSSPIYRDFIATAFPRKHEVCGSREIDTNRERKFAITYLLECLISRGAVVKDQILLEDVVWHRFLEVILHYYTKDDKLCEAGLEDLVHMIDGRKRIGSLIKCFDRICQTRQKNSLVNGLTTEEMREGYQRVRKIVFTPTRVIYVAPETLMGNRVLRRYDHDGTRVLRITFRDDDNQKMRTNKTSMLLDKTVHTYLRDGITVAGRDFGYLGSSNSQMRDNGAYFMEKYSSSQCREYQSRTGVKPPIDFNPKIQAARKNLGRFETIDNIPKMMARLGQCFTQSRLSGVNLERCTYMTTYDLTGGKNVKRDEYTFSDGVGMMSHHFAQMVSHVMDFGKGVPSCFQFRFRGMKGVIAVEPLLDNIRQWFLENGIPEASEETSWNLNCVFRPSQIKFISKRHPRDQVEIVKYSSPVPVALNKPFINILDQVSEMQSLECHRRVTNRIEELLDRQMLSFAQQMVDETFCRNRLKELPRRIDIDYLRTSWGFTLSSEPFFRSLIKASIKFSITRQLRKEQIPIPSELGRSMLGVVDETGRLQYGQIFVQYTKNLALKLPPKNAAREVLTGTVLLTKNPCIVAGDVRVFEAVDIPELHHMCDVVVFPQHGPRPHPDEMAGSDLDGDEYSIIWDQQLLLDKNEIPFDFTSEKQKTEFKEEDIDALMREFYVKYLKLDSVGTISNSHLHNSDQYGLNSRVCMDLAKKNCQAVDFTKSGQPPDELEKKWRRDEETGEMIPPERAERVPDYHMGNDHAPMYVSPRLCGKLFREFKAIDDVLKISEERDEQVEITIDETMMIDGYKEYMHSAREDLSRYNAQLRSMMENYGIKTEGEVFSGCIVDMRNRISDKDQDDMSFYNTNQMIETKVTNLFKKYREHFFEEFEGGWQANTEVTSRHGSETNILQRQCRAPSNRMMRKAVAWYRACYEEARITRENKKLSFAWLMFDVLGMVKQIRSLTSETIMLGSSNPLYTMMDSHRKQYLIDNSAKFSEFREFTAHPEDGHQVERALEIVWMYAEMNPGLDEVLFLLNEWARASKLFDNHPIRSYHFSLLFILFATRQFSSVDGNAAAFFNKIDERQWRMGEEHQMEQREPFSEKEKSNMTVKFLEFLASRKFRKMANLSFRSLDFSSIFMRGEWQIFHVAALKTYYNVLFNLRFEELPVTTDPSMTVRSIIRENEPFVIELPADANRELVHRKLVQHTGVEEIFMRTMEKSIRAHDDQQKTNIRYLVSTRGTLEAMYKLRQLVAVKVPIKTYVTGQEISIQMARLCYEKIIKGHINT</sequence>
<dbReference type="eggNOG" id="KOG0988">
    <property type="taxonomic scope" value="Eukaryota"/>
</dbReference>
<organism evidence="16">
    <name type="scientific">Caenorhabditis remanei</name>
    <name type="common">Caenorhabditis vulgaris</name>
    <dbReference type="NCBI Taxonomy" id="31234"/>
    <lineage>
        <taxon>Eukaryota</taxon>
        <taxon>Metazoa</taxon>
        <taxon>Ecdysozoa</taxon>
        <taxon>Nematoda</taxon>
        <taxon>Chromadorea</taxon>
        <taxon>Rhabditida</taxon>
        <taxon>Rhabditina</taxon>
        <taxon>Rhabditomorpha</taxon>
        <taxon>Rhabditoidea</taxon>
        <taxon>Rhabditidae</taxon>
        <taxon>Peloderinae</taxon>
        <taxon>Caenorhabditis</taxon>
    </lineage>
</organism>
<feature type="domain" description="DUF7752" evidence="12">
    <location>
        <begin position="1420"/>
        <end position="1528"/>
    </location>
</feature>
<dbReference type="Pfam" id="PF24642">
    <property type="entry name" value="DUF7636"/>
    <property type="match status" value="1"/>
</dbReference>
<dbReference type="InterPro" id="IPR058752">
    <property type="entry name" value="RDRP_C_head"/>
</dbReference>
<evidence type="ECO:0000256" key="6">
    <source>
        <dbReference type="ARBA" id="ARBA00022884"/>
    </source>
</evidence>
<proteinExistence type="inferred from homology"/>
<dbReference type="InterPro" id="IPR056054">
    <property type="entry name" value="DUF7637"/>
</dbReference>
<dbReference type="InterPro" id="IPR057596">
    <property type="entry name" value="RDRP_core"/>
</dbReference>
<evidence type="ECO:0000256" key="5">
    <source>
        <dbReference type="ARBA" id="ARBA00022695"/>
    </source>
</evidence>
<evidence type="ECO:0000256" key="4">
    <source>
        <dbReference type="ARBA" id="ARBA00022679"/>
    </source>
</evidence>
<keyword evidence="7" id="KW-0943">RNA-mediated gene silencing</keyword>
<evidence type="ECO:0000259" key="10">
    <source>
        <dbReference type="Pfam" id="PF24642"/>
    </source>
</evidence>
<dbReference type="Proteomes" id="UP000008281">
    <property type="component" value="Unassembled WGS sequence"/>
</dbReference>
<feature type="domain" description="DUF7636" evidence="10">
    <location>
        <begin position="1579"/>
        <end position="1680"/>
    </location>
</feature>
<name>E3MT71_CAERE</name>
<dbReference type="HOGENOM" id="CLU_001939_0_0_1"/>
<evidence type="ECO:0000256" key="3">
    <source>
        <dbReference type="ARBA" id="ARBA00022484"/>
    </source>
</evidence>
<dbReference type="Pfam" id="PF24934">
    <property type="entry name" value="DUF7752"/>
    <property type="match status" value="1"/>
</dbReference>
<evidence type="ECO:0000256" key="1">
    <source>
        <dbReference type="ARBA" id="ARBA00005762"/>
    </source>
</evidence>
<dbReference type="InterPro" id="IPR056654">
    <property type="entry name" value="DUF7752"/>
</dbReference>
<evidence type="ECO:0000259" key="11">
    <source>
        <dbReference type="Pfam" id="PF24643"/>
    </source>
</evidence>
<evidence type="ECO:0000259" key="12">
    <source>
        <dbReference type="Pfam" id="PF24934"/>
    </source>
</evidence>
<dbReference type="OrthoDB" id="6513042at2759"/>
<dbReference type="Pfam" id="PF25359">
    <property type="entry name" value="PH_met_RdRP"/>
    <property type="match status" value="1"/>
</dbReference>
<accession>E3MT71</accession>
<keyword evidence="3" id="KW-0696">RNA-directed RNA polymerase</keyword>
<keyword evidence="5" id="KW-0548">Nucleotidyltransferase</keyword>
<feature type="domain" description="RDRP C-terminal head" evidence="14">
    <location>
        <begin position="1197"/>
        <end position="1358"/>
    </location>
</feature>
<dbReference type="InterPro" id="IPR007855">
    <property type="entry name" value="RDRP"/>
</dbReference>
<evidence type="ECO:0000256" key="2">
    <source>
        <dbReference type="ARBA" id="ARBA00012494"/>
    </source>
</evidence>
<dbReference type="GO" id="GO:0030422">
    <property type="term" value="P:siRNA processing"/>
    <property type="evidence" value="ECO:0007669"/>
    <property type="project" value="TreeGrafter"/>
</dbReference>
<feature type="domain" description="RDRP core" evidence="9">
    <location>
        <begin position="550"/>
        <end position="1175"/>
    </location>
</feature>
<dbReference type="Pfam" id="PF24643">
    <property type="entry name" value="DUF7637"/>
    <property type="match status" value="1"/>
</dbReference>
<evidence type="ECO:0000259" key="9">
    <source>
        <dbReference type="Pfam" id="PF05183"/>
    </source>
</evidence>
<dbReference type="Pfam" id="PF26253">
    <property type="entry name" value="RdRP_head"/>
    <property type="match status" value="1"/>
</dbReference>
<dbReference type="GO" id="GO:0003968">
    <property type="term" value="F:RNA-directed RNA polymerase activity"/>
    <property type="evidence" value="ECO:0007669"/>
    <property type="project" value="UniProtKB-KW"/>
</dbReference>
<evidence type="ECO:0000256" key="8">
    <source>
        <dbReference type="ARBA" id="ARBA00048744"/>
    </source>
</evidence>
<evidence type="ECO:0000313" key="15">
    <source>
        <dbReference type="EMBL" id="EFP08608.1"/>
    </source>
</evidence>
<evidence type="ECO:0000259" key="13">
    <source>
        <dbReference type="Pfam" id="PF25359"/>
    </source>
</evidence>
<comment type="catalytic activity">
    <reaction evidence="8">
        <text>RNA(n) + a ribonucleoside 5'-triphosphate = RNA(n+1) + diphosphate</text>
        <dbReference type="Rhea" id="RHEA:21248"/>
        <dbReference type="Rhea" id="RHEA-COMP:14527"/>
        <dbReference type="Rhea" id="RHEA-COMP:17342"/>
        <dbReference type="ChEBI" id="CHEBI:33019"/>
        <dbReference type="ChEBI" id="CHEBI:61557"/>
        <dbReference type="ChEBI" id="CHEBI:140395"/>
        <dbReference type="EC" id="2.7.7.48"/>
    </reaction>
</comment>
<evidence type="ECO:0000259" key="14">
    <source>
        <dbReference type="Pfam" id="PF26253"/>
    </source>
</evidence>
<dbReference type="InterPro" id="IPR057493">
    <property type="entry name" value="PH_RdRP-assoc"/>
</dbReference>
<dbReference type="Pfam" id="PF05183">
    <property type="entry name" value="RdRP"/>
    <property type="match status" value="1"/>
</dbReference>
<keyword evidence="6" id="KW-0694">RNA-binding</keyword>
<gene>
    <name evidence="15" type="ORF">CRE_20435</name>
</gene>
<dbReference type="EMBL" id="DS268475">
    <property type="protein sequence ID" value="EFP08608.1"/>
    <property type="molecule type" value="Genomic_DNA"/>
</dbReference>